<proteinExistence type="predicted"/>
<evidence type="ECO:0000313" key="2">
    <source>
        <dbReference type="EMBL" id="QJA72568.1"/>
    </source>
</evidence>
<evidence type="ECO:0000313" key="3">
    <source>
        <dbReference type="EMBL" id="QJA86436.1"/>
    </source>
</evidence>
<dbReference type="EMBL" id="MT144191">
    <property type="protein sequence ID" value="QJA50374.1"/>
    <property type="molecule type" value="Genomic_DNA"/>
</dbReference>
<sequence>MTSDETKEKCEHCAYLVDNGISNDWFCEDFDMYCEDVMFCEEWKENK</sequence>
<name>A0A6H1ZS23_9ZZZZ</name>
<evidence type="ECO:0000313" key="1">
    <source>
        <dbReference type="EMBL" id="QJA50374.1"/>
    </source>
</evidence>
<dbReference type="EMBL" id="MT141962">
    <property type="protein sequence ID" value="QJA72568.1"/>
    <property type="molecule type" value="Genomic_DNA"/>
</dbReference>
<dbReference type="AlphaFoldDB" id="A0A6H1ZS23"/>
<organism evidence="1">
    <name type="scientific">viral metagenome</name>
    <dbReference type="NCBI Taxonomy" id="1070528"/>
    <lineage>
        <taxon>unclassified sequences</taxon>
        <taxon>metagenomes</taxon>
        <taxon>organismal metagenomes</taxon>
    </lineage>
</organism>
<reference evidence="1" key="1">
    <citation type="submission" date="2020-03" db="EMBL/GenBank/DDBJ databases">
        <title>The deep terrestrial virosphere.</title>
        <authorList>
            <person name="Holmfeldt K."/>
            <person name="Nilsson E."/>
            <person name="Simone D."/>
            <person name="Lopez-Fernandez M."/>
            <person name="Wu X."/>
            <person name="de Brujin I."/>
            <person name="Lundin D."/>
            <person name="Andersson A."/>
            <person name="Bertilsson S."/>
            <person name="Dopson M."/>
        </authorList>
    </citation>
    <scope>NUCLEOTIDE SEQUENCE</scope>
    <source>
        <strain evidence="2">MM415A02719</strain>
        <strain evidence="3">MM415B02082</strain>
        <strain evidence="1">TM448A01721</strain>
    </source>
</reference>
<dbReference type="EMBL" id="MT142634">
    <property type="protein sequence ID" value="QJA86436.1"/>
    <property type="molecule type" value="Genomic_DNA"/>
</dbReference>
<accession>A0A6H1ZS23</accession>
<protein>
    <submittedName>
        <fullName evidence="1">Uncharacterized protein</fullName>
    </submittedName>
</protein>
<gene>
    <name evidence="2" type="ORF">MM415A02719_0003</name>
    <name evidence="3" type="ORF">MM415B02082_0014</name>
    <name evidence="1" type="ORF">TM448A01721_0011</name>
</gene>